<dbReference type="OrthoDB" id="6238113at2759"/>
<evidence type="ECO:0000313" key="2">
    <source>
        <dbReference type="Proteomes" id="UP000272942"/>
    </source>
</evidence>
<dbReference type="WBParaSite" id="ECPE_0000682801-mRNA-1">
    <property type="protein sequence ID" value="ECPE_0000682801-mRNA-1"/>
    <property type="gene ID" value="ECPE_0000682801"/>
</dbReference>
<evidence type="ECO:0000313" key="3">
    <source>
        <dbReference type="WBParaSite" id="ECPE_0000682801-mRNA-1"/>
    </source>
</evidence>
<protein>
    <submittedName>
        <fullName evidence="3">PH domain-containing protein</fullName>
    </submittedName>
</protein>
<evidence type="ECO:0000313" key="1">
    <source>
        <dbReference type="EMBL" id="VDP79407.1"/>
    </source>
</evidence>
<gene>
    <name evidence="1" type="ORF">ECPE_LOCUS6815</name>
</gene>
<dbReference type="EMBL" id="UZAN01043853">
    <property type="protein sequence ID" value="VDP79407.1"/>
    <property type="molecule type" value="Genomic_DNA"/>
</dbReference>
<sequence length="180" mass="20066">MNEISLIPKKGWTSAFLTLIGKQQSATIVADLQDTDYEALDMPESKITMPLRHFRVCRKRGAYSLDRATPSVAALSSTVRPTTETVCNPTYQIHLSSRILFAKRHLWIGFNNVHDLDTWYPVIRGLVTKRFKLPNAVDPRDLSPAGSGLASSHTSELDLLALALPSMHENDIYESTVEQG</sequence>
<organism evidence="3">
    <name type="scientific">Echinostoma caproni</name>
    <dbReference type="NCBI Taxonomy" id="27848"/>
    <lineage>
        <taxon>Eukaryota</taxon>
        <taxon>Metazoa</taxon>
        <taxon>Spiralia</taxon>
        <taxon>Lophotrochozoa</taxon>
        <taxon>Platyhelminthes</taxon>
        <taxon>Trematoda</taxon>
        <taxon>Digenea</taxon>
        <taxon>Plagiorchiida</taxon>
        <taxon>Echinostomata</taxon>
        <taxon>Echinostomatoidea</taxon>
        <taxon>Echinostomatidae</taxon>
        <taxon>Echinostoma</taxon>
    </lineage>
</organism>
<reference evidence="1 2" key="2">
    <citation type="submission" date="2018-11" db="EMBL/GenBank/DDBJ databases">
        <authorList>
            <consortium name="Pathogen Informatics"/>
        </authorList>
    </citation>
    <scope>NUCLEOTIDE SEQUENCE [LARGE SCALE GENOMIC DNA]</scope>
    <source>
        <strain evidence="1 2">Egypt</strain>
    </source>
</reference>
<proteinExistence type="predicted"/>
<accession>A0A183AIN0</accession>
<name>A0A183AIN0_9TREM</name>
<dbReference type="Proteomes" id="UP000272942">
    <property type="component" value="Unassembled WGS sequence"/>
</dbReference>
<reference evidence="3" key="1">
    <citation type="submission" date="2016-06" db="UniProtKB">
        <authorList>
            <consortium name="WormBaseParasite"/>
        </authorList>
    </citation>
    <scope>IDENTIFICATION</scope>
</reference>
<dbReference type="AlphaFoldDB" id="A0A183AIN0"/>
<keyword evidence="2" id="KW-1185">Reference proteome</keyword>